<keyword evidence="1" id="KW-0732">Signal</keyword>
<dbReference type="Gramene" id="TraesNOR1B03G00311120.1">
    <property type="protein sequence ID" value="TraesNOR1B03G00311120.1"/>
    <property type="gene ID" value="TraesNOR1B03G00311120"/>
</dbReference>
<evidence type="ECO:0000313" key="3">
    <source>
        <dbReference type="Proteomes" id="UP000019116"/>
    </source>
</evidence>
<dbReference type="Gramene" id="TraesRN1B0100689900.1">
    <property type="protein sequence ID" value="TraesRN1B0100689900.1"/>
    <property type="gene ID" value="TraesRN1B0100689900"/>
</dbReference>
<dbReference type="Gramene" id="TraesARI1B03G00309670.1">
    <property type="protein sequence ID" value="TraesARI1B03G00309670.1"/>
    <property type="gene ID" value="TraesARI1B03G00309670"/>
</dbReference>
<reference evidence="2" key="1">
    <citation type="submission" date="2018-08" db="EMBL/GenBank/DDBJ databases">
        <authorList>
            <person name="Rossello M."/>
        </authorList>
    </citation>
    <scope>NUCLEOTIDE SEQUENCE [LARGE SCALE GENOMIC DNA]</scope>
    <source>
        <strain evidence="2">cv. Chinese Spring</strain>
    </source>
</reference>
<reference evidence="2" key="2">
    <citation type="submission" date="2018-10" db="UniProtKB">
        <authorList>
            <consortium name="EnsemblPlants"/>
        </authorList>
    </citation>
    <scope>IDENTIFICATION</scope>
</reference>
<evidence type="ECO:0000313" key="2">
    <source>
        <dbReference type="EnsemblPlants" id="TraesCS1B02G240800.1"/>
    </source>
</evidence>
<dbReference type="Gramene" id="TraesSTA1B03G00305280.1">
    <property type="protein sequence ID" value="TraesSTA1B03G00305280.1"/>
    <property type="gene ID" value="TraesSTA1B03G00305280"/>
</dbReference>
<dbReference type="SMR" id="A0A3B5YY07"/>
<dbReference type="Gramene" id="TraesCS1B03G0686200.1">
    <property type="protein sequence ID" value="TraesCS1B03G0686200.1.CDS"/>
    <property type="gene ID" value="TraesCS1B03G0686200"/>
</dbReference>
<dbReference type="Gramene" id="TraesSYM1B03G00313640.1">
    <property type="protein sequence ID" value="TraesSYM1B03G00313640.1"/>
    <property type="gene ID" value="TraesSYM1B03G00313640"/>
</dbReference>
<dbReference type="OrthoDB" id="691711at2759"/>
<dbReference type="AlphaFoldDB" id="A0A3B5YY07"/>
<organism evidence="2">
    <name type="scientific">Triticum aestivum</name>
    <name type="common">Wheat</name>
    <dbReference type="NCBI Taxonomy" id="4565"/>
    <lineage>
        <taxon>Eukaryota</taxon>
        <taxon>Viridiplantae</taxon>
        <taxon>Streptophyta</taxon>
        <taxon>Embryophyta</taxon>
        <taxon>Tracheophyta</taxon>
        <taxon>Spermatophyta</taxon>
        <taxon>Magnoliopsida</taxon>
        <taxon>Liliopsida</taxon>
        <taxon>Poales</taxon>
        <taxon>Poaceae</taxon>
        <taxon>BOP clade</taxon>
        <taxon>Pooideae</taxon>
        <taxon>Triticodae</taxon>
        <taxon>Triticeae</taxon>
        <taxon>Triticinae</taxon>
        <taxon>Triticum</taxon>
    </lineage>
</organism>
<dbReference type="Gramene" id="TraesLAC1B03G00309930.1">
    <property type="protein sequence ID" value="TraesLAC1B03G00309930.1"/>
    <property type="gene ID" value="TraesLAC1B03G00309930"/>
</dbReference>
<keyword evidence="3" id="KW-1185">Reference proteome</keyword>
<dbReference type="EnsemblPlants" id="TraesCS1B02G240800.1">
    <property type="protein sequence ID" value="TraesCS1B02G240800.1"/>
    <property type="gene ID" value="TraesCS1B02G240800"/>
</dbReference>
<evidence type="ECO:0008006" key="4">
    <source>
        <dbReference type="Google" id="ProtNLM"/>
    </source>
</evidence>
<sequence>MVYMTVLFIGCLLMVGQCRRPEPESIYQDGRANTTMAVSSLDDSKITVKFCLPRNCTSKGEFWGWDPECYCCLTKPGVPCFHTAEECQKKCPPLK</sequence>
<name>A0A3B5YY07_WHEAT</name>
<proteinExistence type="predicted"/>
<feature type="signal peptide" evidence="1">
    <location>
        <begin position="1"/>
        <end position="18"/>
    </location>
</feature>
<accession>A0A3B5YY07</accession>
<evidence type="ECO:0000256" key="1">
    <source>
        <dbReference type="SAM" id="SignalP"/>
    </source>
</evidence>
<dbReference type="Gramene" id="TraesLDM1B03G00306720.1">
    <property type="protein sequence ID" value="TraesLDM1B03G00306720.1"/>
    <property type="gene ID" value="TraesLDM1B03G00306720"/>
</dbReference>
<feature type="chain" id="PRO_5043170104" description="Embryo surrounding factor 1 brassicaceae domain-containing protein" evidence="1">
    <location>
        <begin position="19"/>
        <end position="95"/>
    </location>
</feature>
<dbReference type="Gramene" id="TraesCS1B02G240800.1">
    <property type="protein sequence ID" value="TraesCS1B02G240800.1"/>
    <property type="gene ID" value="TraesCS1B02G240800"/>
</dbReference>
<dbReference type="Proteomes" id="UP000019116">
    <property type="component" value="Chromosome 1B"/>
</dbReference>
<dbReference type="Gramene" id="TraesJUL1B03G00306650.1">
    <property type="protein sequence ID" value="TraesJUL1B03G00306650.1"/>
    <property type="gene ID" value="TraesJUL1B03G00306650"/>
</dbReference>
<dbReference type="Gramene" id="TraesJAG1B03G00306420.1">
    <property type="protein sequence ID" value="TraesJAG1B03G00306420.1"/>
    <property type="gene ID" value="TraesJAG1B03G00306420"/>
</dbReference>
<dbReference type="OMA" id="ANCGGHD"/>
<protein>
    <recommendedName>
        <fullName evidence="4">Embryo surrounding factor 1 brassicaceae domain-containing protein</fullName>
    </recommendedName>
</protein>
<dbReference type="Gramene" id="TraesMAC1B03G00308810.1">
    <property type="protein sequence ID" value="TraesMAC1B03G00308810.1"/>
    <property type="gene ID" value="TraesMAC1B03G00308810"/>
</dbReference>